<evidence type="ECO:0000256" key="1">
    <source>
        <dbReference type="ARBA" id="ARBA00022857"/>
    </source>
</evidence>
<accession>A0A0R2P4F8</accession>
<keyword evidence="2" id="KW-0560">Oxidoreductase</keyword>
<dbReference type="GO" id="GO:0070402">
    <property type="term" value="F:NADPH binding"/>
    <property type="evidence" value="ECO:0007669"/>
    <property type="project" value="TreeGrafter"/>
</dbReference>
<dbReference type="EMBL" id="LIAX01000255">
    <property type="protein sequence ID" value="KRO31696.1"/>
    <property type="molecule type" value="Genomic_DNA"/>
</dbReference>
<evidence type="ECO:0000313" key="3">
    <source>
        <dbReference type="EMBL" id="KRO31696.1"/>
    </source>
</evidence>
<dbReference type="PANTHER" id="PTHR48106">
    <property type="entry name" value="QUINONE OXIDOREDUCTASE PIG3-RELATED"/>
    <property type="match status" value="1"/>
</dbReference>
<name>A0A0R2P4F8_9ACTN</name>
<dbReference type="PANTHER" id="PTHR48106:SF18">
    <property type="entry name" value="QUINONE OXIDOREDUCTASE PIG3"/>
    <property type="match status" value="1"/>
</dbReference>
<protein>
    <recommendedName>
        <fullName evidence="5">Alcohol dehydrogenase-like C-terminal domain-containing protein</fullName>
    </recommendedName>
</protein>
<keyword evidence="1" id="KW-0521">NADP</keyword>
<dbReference type="Gene3D" id="3.40.50.720">
    <property type="entry name" value="NAD(P)-binding Rossmann-like Domain"/>
    <property type="match status" value="1"/>
</dbReference>
<organism evidence="3 4">
    <name type="scientific">Actinobacteria bacterium BACL2 MAG-121220-bin52</name>
    <dbReference type="NCBI Taxonomy" id="1655573"/>
    <lineage>
        <taxon>Bacteria</taxon>
        <taxon>Bacillati</taxon>
        <taxon>Actinomycetota</taxon>
        <taxon>Actinomycetes</taxon>
        <taxon>Actinomycetes incertae sedis</taxon>
        <taxon>ac1 cluster</taxon>
    </lineage>
</organism>
<gene>
    <name evidence="3" type="ORF">ABR65_01315</name>
</gene>
<proteinExistence type="predicted"/>
<dbReference type="SUPFAM" id="SSF51735">
    <property type="entry name" value="NAD(P)-binding Rossmann-fold domains"/>
    <property type="match status" value="1"/>
</dbReference>
<dbReference type="Pfam" id="PF13602">
    <property type="entry name" value="ADH_zinc_N_2"/>
    <property type="match status" value="1"/>
</dbReference>
<evidence type="ECO:0000256" key="2">
    <source>
        <dbReference type="ARBA" id="ARBA00023002"/>
    </source>
</evidence>
<dbReference type="Gene3D" id="3.90.180.10">
    <property type="entry name" value="Medium-chain alcohol dehydrogenases, catalytic domain"/>
    <property type="match status" value="1"/>
</dbReference>
<sequence>MVGGSTFDQSLDALAAFGRIVTYGMASRKAPKTLHPAALMPKSQSVIGFWLVNALADKELMAEVFMDLFGMIISGKLKPVIGSTYPLSKAADAHRDMLARKTVGKIVLDPAN</sequence>
<evidence type="ECO:0008006" key="5">
    <source>
        <dbReference type="Google" id="ProtNLM"/>
    </source>
</evidence>
<evidence type="ECO:0000313" key="4">
    <source>
        <dbReference type="Proteomes" id="UP000054017"/>
    </source>
</evidence>
<comment type="caution">
    <text evidence="3">The sequence shown here is derived from an EMBL/GenBank/DDBJ whole genome shotgun (WGS) entry which is preliminary data.</text>
</comment>
<dbReference type="GO" id="GO:0016651">
    <property type="term" value="F:oxidoreductase activity, acting on NAD(P)H"/>
    <property type="evidence" value="ECO:0007669"/>
    <property type="project" value="TreeGrafter"/>
</dbReference>
<dbReference type="Proteomes" id="UP000054017">
    <property type="component" value="Unassembled WGS sequence"/>
</dbReference>
<reference evidence="3 4" key="1">
    <citation type="submission" date="2015-10" db="EMBL/GenBank/DDBJ databases">
        <title>Metagenome-Assembled Genomes uncover a global brackish microbiome.</title>
        <authorList>
            <person name="Hugerth L.W."/>
            <person name="Larsson J."/>
            <person name="Alneberg J."/>
            <person name="Lindh M.V."/>
            <person name="Legrand C."/>
            <person name="Pinhassi J."/>
            <person name="Andersson A.F."/>
        </authorList>
    </citation>
    <scope>NUCLEOTIDE SEQUENCE [LARGE SCALE GENOMIC DNA]</scope>
    <source>
        <strain evidence="3">BACL2 MAG-121220-bin52</strain>
    </source>
</reference>
<dbReference type="AlphaFoldDB" id="A0A0R2P4F8"/>
<dbReference type="InterPro" id="IPR036291">
    <property type="entry name" value="NAD(P)-bd_dom_sf"/>
</dbReference>